<sequence length="59" mass="6668">MLAHWKMSDPYIQDVMEHCTVESFETYGEMSDEVLTGLRSGLAGAAVERPLVTGFTRFR</sequence>
<gene>
    <name evidence="1" type="ORF">GCM10010470_63100</name>
</gene>
<organism evidence="1 2">
    <name type="scientific">Saccharopolyspora taberi</name>
    <dbReference type="NCBI Taxonomy" id="60895"/>
    <lineage>
        <taxon>Bacteria</taxon>
        <taxon>Bacillati</taxon>
        <taxon>Actinomycetota</taxon>
        <taxon>Actinomycetes</taxon>
        <taxon>Pseudonocardiales</taxon>
        <taxon>Pseudonocardiaceae</taxon>
        <taxon>Saccharopolyspora</taxon>
    </lineage>
</organism>
<reference evidence="1 2" key="1">
    <citation type="journal article" date="2019" name="Int. J. Syst. Evol. Microbiol.">
        <title>The Global Catalogue of Microorganisms (GCM) 10K type strain sequencing project: providing services to taxonomists for standard genome sequencing and annotation.</title>
        <authorList>
            <consortium name="The Broad Institute Genomics Platform"/>
            <consortium name="The Broad Institute Genome Sequencing Center for Infectious Disease"/>
            <person name="Wu L."/>
            <person name="Ma J."/>
        </authorList>
    </citation>
    <scope>NUCLEOTIDE SEQUENCE [LARGE SCALE GENOMIC DNA]</scope>
    <source>
        <strain evidence="1 2">JCM 9383</strain>
    </source>
</reference>
<name>A0ABN3VMM1_9PSEU</name>
<dbReference type="EMBL" id="BAAAUX010000035">
    <property type="protein sequence ID" value="GAA2819116.1"/>
    <property type="molecule type" value="Genomic_DNA"/>
</dbReference>
<dbReference type="RefSeq" id="WP_344686014.1">
    <property type="nucleotide sequence ID" value="NZ_BAAAUX010000035.1"/>
</dbReference>
<proteinExistence type="predicted"/>
<keyword evidence="2" id="KW-1185">Reference proteome</keyword>
<dbReference type="Proteomes" id="UP001500979">
    <property type="component" value="Unassembled WGS sequence"/>
</dbReference>
<evidence type="ECO:0000313" key="2">
    <source>
        <dbReference type="Proteomes" id="UP001500979"/>
    </source>
</evidence>
<protein>
    <recommendedName>
        <fullName evidence="3">Integrase</fullName>
    </recommendedName>
</protein>
<comment type="caution">
    <text evidence="1">The sequence shown here is derived from an EMBL/GenBank/DDBJ whole genome shotgun (WGS) entry which is preliminary data.</text>
</comment>
<evidence type="ECO:0008006" key="3">
    <source>
        <dbReference type="Google" id="ProtNLM"/>
    </source>
</evidence>
<evidence type="ECO:0000313" key="1">
    <source>
        <dbReference type="EMBL" id="GAA2819116.1"/>
    </source>
</evidence>
<accession>A0ABN3VMM1</accession>